<dbReference type="NCBIfam" id="TIGR01417">
    <property type="entry name" value="PTS_I_fam"/>
    <property type="match status" value="1"/>
</dbReference>
<feature type="domain" description="PEP-utilising enzyme mobile" evidence="21">
    <location>
        <begin position="155"/>
        <end position="227"/>
    </location>
</feature>
<evidence type="ECO:0000256" key="19">
    <source>
        <dbReference type="PIRSR" id="PIRSR000732-2"/>
    </source>
</evidence>
<evidence type="ECO:0000313" key="24">
    <source>
        <dbReference type="EMBL" id="GIO48751.1"/>
    </source>
</evidence>
<evidence type="ECO:0000256" key="11">
    <source>
        <dbReference type="ARBA" id="ARBA00022679"/>
    </source>
</evidence>
<dbReference type="InterPro" id="IPR008731">
    <property type="entry name" value="PTS_EIN"/>
</dbReference>
<protein>
    <recommendedName>
        <fullName evidence="7 17">Phosphoenolpyruvate-protein phosphotransferase</fullName>
        <ecNumber evidence="6 17">2.7.3.9</ecNumber>
    </recommendedName>
    <alternativeName>
        <fullName evidence="16 17">Phosphotransferase system, enzyme I</fullName>
    </alternativeName>
</protein>
<dbReference type="PANTHER" id="PTHR46244:SF3">
    <property type="entry name" value="PHOSPHOENOLPYRUVATE-PROTEIN PHOSPHOTRANSFERASE"/>
    <property type="match status" value="1"/>
</dbReference>
<dbReference type="InterPro" id="IPR024692">
    <property type="entry name" value="PTS_EI"/>
</dbReference>
<dbReference type="PRINTS" id="PR01736">
    <property type="entry name" value="PHPHTRNFRASE"/>
</dbReference>
<evidence type="ECO:0000256" key="20">
    <source>
        <dbReference type="PIRSR" id="PIRSR000732-3"/>
    </source>
</evidence>
<dbReference type="GO" id="GO:0046872">
    <property type="term" value="F:metal ion binding"/>
    <property type="evidence" value="ECO:0007669"/>
    <property type="project" value="UniProtKB-KW"/>
</dbReference>
<dbReference type="Pfam" id="PF00391">
    <property type="entry name" value="PEP-utilizers"/>
    <property type="match status" value="1"/>
</dbReference>
<evidence type="ECO:0000256" key="1">
    <source>
        <dbReference type="ARBA" id="ARBA00000683"/>
    </source>
</evidence>
<keyword evidence="8 17" id="KW-0813">Transport</keyword>
<organism evidence="24 25">
    <name type="scientific">Paenibacillus azoreducens</name>
    <dbReference type="NCBI Taxonomy" id="116718"/>
    <lineage>
        <taxon>Bacteria</taxon>
        <taxon>Bacillati</taxon>
        <taxon>Bacillota</taxon>
        <taxon>Bacilli</taxon>
        <taxon>Bacillales</taxon>
        <taxon>Paenibacillaceae</taxon>
        <taxon>Paenibacillus</taxon>
    </lineage>
</organism>
<evidence type="ECO:0000256" key="13">
    <source>
        <dbReference type="ARBA" id="ARBA00022723"/>
    </source>
</evidence>
<comment type="caution">
    <text evidence="24">The sequence shown here is derived from an EMBL/GenBank/DDBJ whole genome shotgun (WGS) entry which is preliminary data.</text>
</comment>
<reference evidence="24 25" key="1">
    <citation type="submission" date="2021-03" db="EMBL/GenBank/DDBJ databases">
        <title>Antimicrobial resistance genes in bacteria isolated from Japanese honey, and their potential for conferring macrolide and lincosamide resistance in the American foulbrood pathogen Paenibacillus larvae.</title>
        <authorList>
            <person name="Okamoto M."/>
            <person name="Kumagai M."/>
            <person name="Kanamori H."/>
            <person name="Takamatsu D."/>
        </authorList>
    </citation>
    <scope>NUCLEOTIDE SEQUENCE [LARGE SCALE GENOMIC DNA]</scope>
    <source>
        <strain evidence="24 25">J34TS1</strain>
    </source>
</reference>
<comment type="subcellular location">
    <subcellularLocation>
        <location evidence="4 17">Cytoplasm</location>
    </subcellularLocation>
</comment>
<feature type="binding site" evidence="20">
    <location>
        <position position="434"/>
    </location>
    <ligand>
        <name>Mg(2+)</name>
        <dbReference type="ChEBI" id="CHEBI:18420"/>
    </ligand>
</feature>
<evidence type="ECO:0000256" key="3">
    <source>
        <dbReference type="ARBA" id="ARBA00002728"/>
    </source>
</evidence>
<keyword evidence="9 17" id="KW-0963">Cytoplasm</keyword>
<keyword evidence="13 17" id="KW-0479">Metal-binding</keyword>
<evidence type="ECO:0000256" key="6">
    <source>
        <dbReference type="ARBA" id="ARBA00012232"/>
    </source>
</evidence>
<dbReference type="SUPFAM" id="SSF47831">
    <property type="entry name" value="Enzyme I of the PEP:sugar phosphotransferase system HPr-binding (sub)domain"/>
    <property type="match status" value="1"/>
</dbReference>
<comment type="similarity">
    <text evidence="5 17">Belongs to the PEP-utilizing enzyme family.</text>
</comment>
<feature type="domain" description="Phosphotransferase system enzyme I N-terminal" evidence="23">
    <location>
        <begin position="5"/>
        <end position="128"/>
    </location>
</feature>
<sequence length="580" mass="64107">MIELQGIAAASGYAMGPAFILQDTQAEIIRRTLPPEETELEIKRLESTVDQSIAELEELKAWTEETIDEEHAKIFATHILVLQDEEYIGRAKEMIQNGRINAEAALNDATEEIVALFESMDNEYLRERAADIRDVSKRMMKHLLGLEADGLDQVKDPVVLLANDLTPSDTAQLDREKIAGFATNIGGHTSHSAIMARSMEIPAVVGLNEVTSKVKPGDYVILDGAKGTLLINPPESVIASYQVLQQQYNACMQELKKFHDQPSVTADGHLLEIVSNVGNPQDAYAAKRSGAEGIGLYRTEFLYMGCESLPSEEVQFDAYKVVAEIFGSTAPVVIRTLDIGGDKELPYMDLPKEANPFLGYRAIRLCLDRKDIFKTQLRAILRASAFGNIKLMYPMIATMQELREANSILAEAKQELDKENIPYNREMEVGMMIEVPSAALIADILIQEVDFFSIGTNDLVQYTMAADRMNERVSYLSEPLNPAILRLIRNVIHAAHQHGKWVGMCGEMAGNLTAIPILVGLGLDEFSMSTGSILSARALMSKLNRAEMQALAEEALNMTSAEEIKQYVNNKVPAVAELTL</sequence>
<feature type="binding site" evidence="19">
    <location>
        <begin position="457"/>
        <end position="458"/>
    </location>
    <ligand>
        <name>phosphoenolpyruvate</name>
        <dbReference type="ChEBI" id="CHEBI:58702"/>
    </ligand>
</feature>
<keyword evidence="11 17" id="KW-0808">Transferase</keyword>
<dbReference type="Pfam" id="PF05524">
    <property type="entry name" value="PEP-utilisers_N"/>
    <property type="match status" value="1"/>
</dbReference>
<comment type="cofactor">
    <cofactor evidence="2 17 20">
        <name>Mg(2+)</name>
        <dbReference type="ChEBI" id="CHEBI:18420"/>
    </cofactor>
</comment>
<feature type="active site" description="Proton donor" evidence="18">
    <location>
        <position position="505"/>
    </location>
</feature>
<dbReference type="SUPFAM" id="SSF51621">
    <property type="entry name" value="Phosphoenolpyruvate/pyruvate domain"/>
    <property type="match status" value="1"/>
</dbReference>
<evidence type="ECO:0000256" key="4">
    <source>
        <dbReference type="ARBA" id="ARBA00004496"/>
    </source>
</evidence>
<gene>
    <name evidence="24" type="primary">ptsI_2</name>
    <name evidence="24" type="ORF">J34TS1_35160</name>
</gene>
<keyword evidence="15 17" id="KW-0460">Magnesium</keyword>
<name>A0A919YDL6_9BACL</name>
<evidence type="ECO:0000313" key="25">
    <source>
        <dbReference type="Proteomes" id="UP000682811"/>
    </source>
</evidence>
<dbReference type="GO" id="GO:0009401">
    <property type="term" value="P:phosphoenolpyruvate-dependent sugar phosphotransferase system"/>
    <property type="evidence" value="ECO:0007669"/>
    <property type="project" value="UniProtKB-KW"/>
</dbReference>
<dbReference type="Gene3D" id="3.20.20.60">
    <property type="entry name" value="Phosphoenolpyruvate-binding domains"/>
    <property type="match status" value="1"/>
</dbReference>
<dbReference type="Gene3D" id="3.50.30.10">
    <property type="entry name" value="Phosphohistidine domain"/>
    <property type="match status" value="1"/>
</dbReference>
<dbReference type="SUPFAM" id="SSF52009">
    <property type="entry name" value="Phosphohistidine domain"/>
    <property type="match status" value="1"/>
</dbReference>
<evidence type="ECO:0000256" key="12">
    <source>
        <dbReference type="ARBA" id="ARBA00022683"/>
    </source>
</evidence>
<feature type="binding site" evidence="19">
    <location>
        <position position="335"/>
    </location>
    <ligand>
        <name>phosphoenolpyruvate</name>
        <dbReference type="ChEBI" id="CHEBI:58702"/>
    </ligand>
</feature>
<evidence type="ECO:0000256" key="7">
    <source>
        <dbReference type="ARBA" id="ARBA00016544"/>
    </source>
</evidence>
<dbReference type="PROSITE" id="PS00742">
    <property type="entry name" value="PEP_ENZYMES_2"/>
    <property type="match status" value="1"/>
</dbReference>
<evidence type="ECO:0000259" key="23">
    <source>
        <dbReference type="Pfam" id="PF05524"/>
    </source>
</evidence>
<dbReference type="Pfam" id="PF02896">
    <property type="entry name" value="PEP-utilizers_C"/>
    <property type="match status" value="1"/>
</dbReference>
<evidence type="ECO:0000256" key="5">
    <source>
        <dbReference type="ARBA" id="ARBA00007837"/>
    </source>
</evidence>
<dbReference type="InterPro" id="IPR036618">
    <property type="entry name" value="PtsI_HPr-bd_sf"/>
</dbReference>
<dbReference type="PROSITE" id="PS00370">
    <property type="entry name" value="PEP_ENZYMES_PHOS_SITE"/>
    <property type="match status" value="1"/>
</dbReference>
<keyword evidence="10 17" id="KW-0762">Sugar transport</keyword>
<dbReference type="InterPro" id="IPR050499">
    <property type="entry name" value="PEP-utilizing_PTS_enzyme"/>
</dbReference>
<accession>A0A919YDL6</accession>
<dbReference type="Gene3D" id="1.10.274.10">
    <property type="entry name" value="PtsI, HPr-binding domain"/>
    <property type="match status" value="1"/>
</dbReference>
<dbReference type="EC" id="2.7.3.9" evidence="6 17"/>
<dbReference type="InterPro" id="IPR040442">
    <property type="entry name" value="Pyrv_kinase-like_dom_sf"/>
</dbReference>
<feature type="domain" description="PEP-utilising enzyme C-terminal" evidence="22">
    <location>
        <begin position="254"/>
        <end position="544"/>
    </location>
</feature>
<proteinExistence type="inferred from homology"/>
<keyword evidence="14 17" id="KW-0418">Kinase</keyword>
<comment type="catalytic activity">
    <reaction evidence="1 17">
        <text>L-histidyl-[protein] + phosphoenolpyruvate = N(pros)-phospho-L-histidyl-[protein] + pyruvate</text>
        <dbReference type="Rhea" id="RHEA:23880"/>
        <dbReference type="Rhea" id="RHEA-COMP:9745"/>
        <dbReference type="Rhea" id="RHEA-COMP:9746"/>
        <dbReference type="ChEBI" id="CHEBI:15361"/>
        <dbReference type="ChEBI" id="CHEBI:29979"/>
        <dbReference type="ChEBI" id="CHEBI:58702"/>
        <dbReference type="ChEBI" id="CHEBI:64837"/>
        <dbReference type="EC" id="2.7.3.9"/>
    </reaction>
</comment>
<dbReference type="GO" id="GO:0016301">
    <property type="term" value="F:kinase activity"/>
    <property type="evidence" value="ECO:0007669"/>
    <property type="project" value="UniProtKB-KW"/>
</dbReference>
<dbReference type="FunFam" id="3.20.20.60:FF:000007">
    <property type="entry name" value="Phosphoenolpyruvate-protein phosphotransferase"/>
    <property type="match status" value="1"/>
</dbReference>
<evidence type="ECO:0000256" key="8">
    <source>
        <dbReference type="ARBA" id="ARBA00022448"/>
    </source>
</evidence>
<evidence type="ECO:0000256" key="2">
    <source>
        <dbReference type="ARBA" id="ARBA00001946"/>
    </source>
</evidence>
<dbReference type="PIRSF" id="PIRSF000732">
    <property type="entry name" value="PTS_enzyme_I"/>
    <property type="match status" value="1"/>
</dbReference>
<dbReference type="InterPro" id="IPR015813">
    <property type="entry name" value="Pyrv/PenolPyrv_kinase-like_dom"/>
</dbReference>
<evidence type="ECO:0000256" key="10">
    <source>
        <dbReference type="ARBA" id="ARBA00022597"/>
    </source>
</evidence>
<dbReference type="PANTHER" id="PTHR46244">
    <property type="entry name" value="PHOSPHOENOLPYRUVATE-PROTEIN PHOSPHOTRANSFERASE"/>
    <property type="match status" value="1"/>
</dbReference>
<dbReference type="AlphaFoldDB" id="A0A919YDL6"/>
<keyword evidence="12 17" id="KW-0598">Phosphotransferase system</keyword>
<dbReference type="InterPro" id="IPR036637">
    <property type="entry name" value="Phosphohistidine_dom_sf"/>
</dbReference>
<evidence type="ECO:0000256" key="14">
    <source>
        <dbReference type="ARBA" id="ARBA00022777"/>
    </source>
</evidence>
<evidence type="ECO:0000259" key="22">
    <source>
        <dbReference type="Pfam" id="PF02896"/>
    </source>
</evidence>
<dbReference type="InterPro" id="IPR000121">
    <property type="entry name" value="PEP_util_C"/>
</dbReference>
<feature type="binding site" evidence="19">
    <location>
        <position position="468"/>
    </location>
    <ligand>
        <name>phosphoenolpyruvate</name>
        <dbReference type="ChEBI" id="CHEBI:58702"/>
    </ligand>
</feature>
<dbReference type="InterPro" id="IPR006318">
    <property type="entry name" value="PTS_EI-like"/>
</dbReference>
<dbReference type="GO" id="GO:0008965">
    <property type="term" value="F:phosphoenolpyruvate-protein phosphotransferase activity"/>
    <property type="evidence" value="ECO:0007669"/>
    <property type="project" value="UniProtKB-EC"/>
</dbReference>
<evidence type="ECO:0000256" key="16">
    <source>
        <dbReference type="ARBA" id="ARBA00033235"/>
    </source>
</evidence>
<dbReference type="InterPro" id="IPR018274">
    <property type="entry name" value="PEP_util_AS"/>
</dbReference>
<feature type="binding site" evidence="19">
    <location>
        <position position="298"/>
    </location>
    <ligand>
        <name>phosphoenolpyruvate</name>
        <dbReference type="ChEBI" id="CHEBI:58702"/>
    </ligand>
</feature>
<evidence type="ECO:0000256" key="9">
    <source>
        <dbReference type="ARBA" id="ARBA00022490"/>
    </source>
</evidence>
<dbReference type="Proteomes" id="UP000682811">
    <property type="component" value="Unassembled WGS sequence"/>
</dbReference>
<evidence type="ECO:0000259" key="21">
    <source>
        <dbReference type="Pfam" id="PF00391"/>
    </source>
</evidence>
<dbReference type="RefSeq" id="WP_237100164.1">
    <property type="nucleotide sequence ID" value="NZ_AP025343.1"/>
</dbReference>
<evidence type="ECO:0000256" key="17">
    <source>
        <dbReference type="PIRNR" id="PIRNR000732"/>
    </source>
</evidence>
<feature type="active site" description="Tele-phosphohistidine intermediate" evidence="18">
    <location>
        <position position="191"/>
    </location>
</feature>
<dbReference type="GO" id="GO:0005737">
    <property type="term" value="C:cytoplasm"/>
    <property type="evidence" value="ECO:0007669"/>
    <property type="project" value="UniProtKB-SubCell"/>
</dbReference>
<dbReference type="EMBL" id="BORT01000016">
    <property type="protein sequence ID" value="GIO48751.1"/>
    <property type="molecule type" value="Genomic_DNA"/>
</dbReference>
<feature type="binding site" evidence="20">
    <location>
        <position position="458"/>
    </location>
    <ligand>
        <name>Mg(2+)</name>
        <dbReference type="ChEBI" id="CHEBI:18420"/>
    </ligand>
</feature>
<dbReference type="InterPro" id="IPR023151">
    <property type="entry name" value="PEP_util_CS"/>
</dbReference>
<dbReference type="InterPro" id="IPR008279">
    <property type="entry name" value="PEP-util_enz_mobile_dom"/>
</dbReference>
<comment type="function">
    <text evidence="3 17">General (non sugar-specific) component of the phosphoenolpyruvate-dependent sugar phosphotransferase system (sugar PTS). This major carbohydrate active-transport system catalyzes the phosphorylation of incoming sugar substrates concomitantly with their translocation across the cell membrane. Enzyme I transfers the phosphoryl group from phosphoenolpyruvate (PEP) to the phosphoryl carrier protein (HPr).</text>
</comment>
<evidence type="ECO:0000256" key="18">
    <source>
        <dbReference type="PIRSR" id="PIRSR000732-1"/>
    </source>
</evidence>
<evidence type="ECO:0000256" key="15">
    <source>
        <dbReference type="ARBA" id="ARBA00022842"/>
    </source>
</evidence>
<keyword evidence="25" id="KW-1185">Reference proteome</keyword>